<evidence type="ECO:0000256" key="5">
    <source>
        <dbReference type="ARBA" id="ARBA00023040"/>
    </source>
</evidence>
<feature type="transmembrane region" description="Helical" evidence="9">
    <location>
        <begin position="235"/>
        <end position="259"/>
    </location>
</feature>
<dbReference type="GO" id="GO:0005886">
    <property type="term" value="C:plasma membrane"/>
    <property type="evidence" value="ECO:0007669"/>
    <property type="project" value="UniProtKB-SubCell"/>
</dbReference>
<evidence type="ECO:0000256" key="1">
    <source>
        <dbReference type="ARBA" id="ARBA00004651"/>
    </source>
</evidence>
<keyword evidence="2" id="KW-1003">Cell membrane</keyword>
<gene>
    <name evidence="11" type="ORF">DNTS_021959</name>
</gene>
<sequence>CLWSHAFIRRHFSPLLRVLGFSLQDNSLLVDSVLKLNLCTESHSSTMSPESLPQNNCSISEFKHVVYPITYLFIFSLGLIGNFTSLFFFIASSIRKKATFSPVNILMFNLLLSDLMLVCSLPFRAAYYLMNSNWVFGDATCRIMSYVFYINMYGSIYFLAVLSVVRFVAIVKPFAYVRWQNSKRAWIVCIIIWSFVSLGSIPLLKAGTYQEDGQTKCLELGSSNLETIINLNRGVLFLGFVVPFGIISVCYVFAALYLLKLKKTRRNQQSQLNHKKSGCLVVLVLLLFLACFMPYHVVRTLFLEAEREVKNEGYGISCHYIENLRKAAVITHVLASGNSCVDPLLFIFVGDNFVSFWRQQTPRRQSCVIEQNVKV</sequence>
<dbReference type="PANTHER" id="PTHR24231">
    <property type="entry name" value="PURINOCEPTOR-RELATED G-PROTEIN COUPLED RECEPTOR"/>
    <property type="match status" value="1"/>
</dbReference>
<organism evidence="11 12">
    <name type="scientific">Danionella cerebrum</name>
    <dbReference type="NCBI Taxonomy" id="2873325"/>
    <lineage>
        <taxon>Eukaryota</taxon>
        <taxon>Metazoa</taxon>
        <taxon>Chordata</taxon>
        <taxon>Craniata</taxon>
        <taxon>Vertebrata</taxon>
        <taxon>Euteleostomi</taxon>
        <taxon>Actinopterygii</taxon>
        <taxon>Neopterygii</taxon>
        <taxon>Teleostei</taxon>
        <taxon>Ostariophysi</taxon>
        <taxon>Cypriniformes</taxon>
        <taxon>Danionidae</taxon>
        <taxon>Danioninae</taxon>
        <taxon>Danionella</taxon>
    </lineage>
</organism>
<dbReference type="AlphaFoldDB" id="A0A553QLL6"/>
<evidence type="ECO:0000256" key="2">
    <source>
        <dbReference type="ARBA" id="ARBA00022475"/>
    </source>
</evidence>
<keyword evidence="3 9" id="KW-0812">Transmembrane</keyword>
<evidence type="ECO:0000259" key="10">
    <source>
        <dbReference type="PROSITE" id="PS50262"/>
    </source>
</evidence>
<feature type="transmembrane region" description="Helical" evidence="9">
    <location>
        <begin position="280"/>
        <end position="298"/>
    </location>
</feature>
<dbReference type="EMBL" id="SRMA01025790">
    <property type="protein sequence ID" value="TRY90885.1"/>
    <property type="molecule type" value="Genomic_DNA"/>
</dbReference>
<protein>
    <recommendedName>
        <fullName evidence="10">G-protein coupled receptors family 1 profile domain-containing protein</fullName>
    </recommendedName>
</protein>
<keyword evidence="5" id="KW-0297">G-protein coupled receptor</keyword>
<dbReference type="Proteomes" id="UP000316079">
    <property type="component" value="Unassembled WGS sequence"/>
</dbReference>
<dbReference type="PROSITE" id="PS50262">
    <property type="entry name" value="G_PROTEIN_RECEP_F1_2"/>
    <property type="match status" value="1"/>
</dbReference>
<keyword evidence="6 9" id="KW-0472">Membrane</keyword>
<proteinExistence type="predicted"/>
<feature type="transmembrane region" description="Helical" evidence="9">
    <location>
        <begin position="69"/>
        <end position="91"/>
    </location>
</feature>
<feature type="domain" description="G-protein coupled receptors family 1 profile" evidence="10">
    <location>
        <begin position="81"/>
        <end position="346"/>
    </location>
</feature>
<name>A0A553QLL6_9TELE</name>
<keyword evidence="12" id="KW-1185">Reference proteome</keyword>
<dbReference type="InterPro" id="IPR017452">
    <property type="entry name" value="GPCR_Rhodpsn_7TM"/>
</dbReference>
<feature type="transmembrane region" description="Helical" evidence="9">
    <location>
        <begin position="143"/>
        <end position="165"/>
    </location>
</feature>
<keyword evidence="8" id="KW-0807">Transducer</keyword>
<evidence type="ECO:0000256" key="4">
    <source>
        <dbReference type="ARBA" id="ARBA00022989"/>
    </source>
</evidence>
<evidence type="ECO:0000256" key="6">
    <source>
        <dbReference type="ARBA" id="ARBA00023136"/>
    </source>
</evidence>
<feature type="transmembrane region" description="Helical" evidence="9">
    <location>
        <begin position="103"/>
        <end position="123"/>
    </location>
</feature>
<dbReference type="STRING" id="623744.A0A553QLL6"/>
<accession>A0A553QLL6</accession>
<comment type="caution">
    <text evidence="11">The sequence shown here is derived from an EMBL/GenBank/DDBJ whole genome shotgun (WGS) entry which is preliminary data.</text>
</comment>
<dbReference type="InterPro" id="IPR000276">
    <property type="entry name" value="GPCR_Rhodpsn"/>
</dbReference>
<evidence type="ECO:0000313" key="12">
    <source>
        <dbReference type="Proteomes" id="UP000316079"/>
    </source>
</evidence>
<dbReference type="PRINTS" id="PR01157">
    <property type="entry name" value="P2YPURNOCPTR"/>
</dbReference>
<evidence type="ECO:0000256" key="8">
    <source>
        <dbReference type="ARBA" id="ARBA00023224"/>
    </source>
</evidence>
<dbReference type="PRINTS" id="PR00237">
    <property type="entry name" value="GPCRRHODOPSN"/>
</dbReference>
<evidence type="ECO:0000256" key="7">
    <source>
        <dbReference type="ARBA" id="ARBA00023170"/>
    </source>
</evidence>
<comment type="subcellular location">
    <subcellularLocation>
        <location evidence="1">Cell membrane</location>
        <topology evidence="1">Multi-pass membrane protein</topology>
    </subcellularLocation>
</comment>
<evidence type="ECO:0000256" key="3">
    <source>
        <dbReference type="ARBA" id="ARBA00022692"/>
    </source>
</evidence>
<keyword evidence="7" id="KW-0675">Receptor</keyword>
<dbReference type="PANTHER" id="PTHR24231:SF48">
    <property type="entry name" value="G-PROTEIN COUPLED RECEPTORS FAMILY 1 PROFILE DOMAIN-CONTAINING PROTEIN"/>
    <property type="match status" value="1"/>
</dbReference>
<dbReference type="GO" id="GO:0004930">
    <property type="term" value="F:G protein-coupled receptor activity"/>
    <property type="evidence" value="ECO:0007669"/>
    <property type="project" value="UniProtKB-KW"/>
</dbReference>
<feature type="transmembrane region" description="Helical" evidence="9">
    <location>
        <begin position="185"/>
        <end position="204"/>
    </location>
</feature>
<dbReference type="Pfam" id="PF00001">
    <property type="entry name" value="7tm_1"/>
    <property type="match status" value="1"/>
</dbReference>
<evidence type="ECO:0000313" key="11">
    <source>
        <dbReference type="EMBL" id="TRY90885.1"/>
    </source>
</evidence>
<reference evidence="11 12" key="1">
    <citation type="journal article" date="2019" name="Sci. Data">
        <title>Hybrid genome assembly and annotation of Danionella translucida.</title>
        <authorList>
            <person name="Kadobianskyi M."/>
            <person name="Schulze L."/>
            <person name="Schuelke M."/>
            <person name="Judkewitz B."/>
        </authorList>
    </citation>
    <scope>NUCLEOTIDE SEQUENCE [LARGE SCALE GENOMIC DNA]</scope>
    <source>
        <strain evidence="11 12">Bolton</strain>
    </source>
</reference>
<feature type="non-terminal residue" evidence="11">
    <location>
        <position position="1"/>
    </location>
</feature>
<dbReference type="SUPFAM" id="SSF81321">
    <property type="entry name" value="Family A G protein-coupled receptor-like"/>
    <property type="match status" value="1"/>
</dbReference>
<evidence type="ECO:0000256" key="9">
    <source>
        <dbReference type="SAM" id="Phobius"/>
    </source>
</evidence>
<dbReference type="Gene3D" id="1.20.1070.10">
    <property type="entry name" value="Rhodopsin 7-helix transmembrane proteins"/>
    <property type="match status" value="1"/>
</dbReference>
<dbReference type="OrthoDB" id="9990906at2759"/>
<keyword evidence="4 9" id="KW-1133">Transmembrane helix</keyword>